<dbReference type="GO" id="GO:0000978">
    <property type="term" value="F:RNA polymerase II cis-regulatory region sequence-specific DNA binding"/>
    <property type="evidence" value="ECO:0007669"/>
    <property type="project" value="TreeGrafter"/>
</dbReference>
<reference evidence="2" key="3">
    <citation type="submission" date="2025-08" db="UniProtKB">
        <authorList>
            <consortium name="Ensembl"/>
        </authorList>
    </citation>
    <scope>IDENTIFICATION</scope>
</reference>
<evidence type="ECO:0000259" key="1">
    <source>
        <dbReference type="PROSITE" id="PS50097"/>
    </source>
</evidence>
<reference evidence="3" key="2">
    <citation type="submission" date="2023-03" db="EMBL/GenBank/DDBJ databases">
        <authorList>
            <consortium name="Wellcome Sanger Institute Data Sharing"/>
        </authorList>
    </citation>
    <scope>NUCLEOTIDE SEQUENCE [LARGE SCALE GENOMIC DNA]</scope>
</reference>
<dbReference type="InterPro" id="IPR000210">
    <property type="entry name" value="BTB/POZ_dom"/>
</dbReference>
<reference evidence="2 3" key="1">
    <citation type="submission" date="2018-05" db="EMBL/GenBank/DDBJ databases">
        <authorList>
            <person name="Datahose"/>
        </authorList>
    </citation>
    <scope>NUCLEOTIDE SEQUENCE</scope>
</reference>
<accession>A0AAX7UK63</accession>
<dbReference type="PROSITE" id="PS50097">
    <property type="entry name" value="BTB"/>
    <property type="match status" value="1"/>
</dbReference>
<dbReference type="Proteomes" id="UP000265100">
    <property type="component" value="Chromosome 2"/>
</dbReference>
<dbReference type="AlphaFoldDB" id="A0AAX7UK63"/>
<feature type="domain" description="BTB" evidence="1">
    <location>
        <begin position="24"/>
        <end position="71"/>
    </location>
</feature>
<dbReference type="GeneTree" id="ENSGT01120000277993"/>
<reference evidence="2" key="4">
    <citation type="submission" date="2025-09" db="UniProtKB">
        <authorList>
            <consortium name="Ensembl"/>
        </authorList>
    </citation>
    <scope>IDENTIFICATION</scope>
</reference>
<evidence type="ECO:0000313" key="3">
    <source>
        <dbReference type="Proteomes" id="UP000265100"/>
    </source>
</evidence>
<dbReference type="Gene3D" id="3.30.710.10">
    <property type="entry name" value="Potassium Channel Kv1.1, Chain A"/>
    <property type="match status" value="1"/>
</dbReference>
<organism evidence="2 3">
    <name type="scientific">Astatotilapia calliptera</name>
    <name type="common">Eastern happy</name>
    <name type="synonym">Chromis callipterus</name>
    <dbReference type="NCBI Taxonomy" id="8154"/>
    <lineage>
        <taxon>Eukaryota</taxon>
        <taxon>Metazoa</taxon>
        <taxon>Chordata</taxon>
        <taxon>Craniata</taxon>
        <taxon>Vertebrata</taxon>
        <taxon>Euteleostomi</taxon>
        <taxon>Actinopterygii</taxon>
        <taxon>Neopterygii</taxon>
        <taxon>Teleostei</taxon>
        <taxon>Neoteleostei</taxon>
        <taxon>Acanthomorphata</taxon>
        <taxon>Ovalentaria</taxon>
        <taxon>Cichlomorphae</taxon>
        <taxon>Cichliformes</taxon>
        <taxon>Cichlidae</taxon>
        <taxon>African cichlids</taxon>
        <taxon>Pseudocrenilabrinae</taxon>
        <taxon>Haplochromini</taxon>
        <taxon>Astatotilapia</taxon>
    </lineage>
</organism>
<dbReference type="GO" id="GO:0000981">
    <property type="term" value="F:DNA-binding transcription factor activity, RNA polymerase II-specific"/>
    <property type="evidence" value="ECO:0007669"/>
    <property type="project" value="TreeGrafter"/>
</dbReference>
<name>A0AAX7UK63_ASTCA</name>
<sequence>MNFPSHFQHIFKQLNHQRLQAQLCDCVVVVGGQTFQAHRSILAACSSHFRALLTSSDTADEAGGSGADRYR</sequence>
<dbReference type="Ensembl" id="ENSACLT00000044151.1">
    <property type="protein sequence ID" value="ENSACLP00000069167.1"/>
    <property type="gene ID" value="ENSACLG00000037934.1"/>
</dbReference>
<dbReference type="InterPro" id="IPR050457">
    <property type="entry name" value="ZnFinger_BTB_dom_contain"/>
</dbReference>
<dbReference type="SUPFAM" id="SSF54695">
    <property type="entry name" value="POZ domain"/>
    <property type="match status" value="1"/>
</dbReference>
<proteinExistence type="predicted"/>
<dbReference type="PANTHER" id="PTHR46105">
    <property type="entry name" value="AGAP004733-PA"/>
    <property type="match status" value="1"/>
</dbReference>
<dbReference type="PANTHER" id="PTHR46105:SF28">
    <property type="entry name" value="ZINC FINGER PROTEIN 37-LIKE"/>
    <property type="match status" value="1"/>
</dbReference>
<protein>
    <recommendedName>
        <fullName evidence="1">BTB domain-containing protein</fullName>
    </recommendedName>
</protein>
<evidence type="ECO:0000313" key="2">
    <source>
        <dbReference type="Ensembl" id="ENSACLP00000069167.1"/>
    </source>
</evidence>
<keyword evidence="3" id="KW-1185">Reference proteome</keyword>
<dbReference type="Pfam" id="PF00651">
    <property type="entry name" value="BTB"/>
    <property type="match status" value="1"/>
</dbReference>
<dbReference type="InterPro" id="IPR011333">
    <property type="entry name" value="SKP1/BTB/POZ_sf"/>
</dbReference>